<proteinExistence type="predicted"/>
<dbReference type="RefSeq" id="WP_015337559.1">
    <property type="nucleotide sequence ID" value="NC_020055.1"/>
</dbReference>
<feature type="compositionally biased region" description="Polar residues" evidence="1">
    <location>
        <begin position="96"/>
        <end position="107"/>
    </location>
</feature>
<accession>L0RHC6</accession>
<feature type="compositionally biased region" description="Basic and acidic residues" evidence="1">
    <location>
        <begin position="83"/>
        <end position="94"/>
    </location>
</feature>
<name>L0RHC6_9BACT</name>
<dbReference type="HOGENOM" id="CLU_173881_0_0_7"/>
<gene>
    <name evidence="2" type="ORF">DESAM_22694</name>
</gene>
<dbReference type="EMBL" id="FO203522">
    <property type="protein sequence ID" value="CCO24961.1"/>
    <property type="molecule type" value="Genomic_DNA"/>
</dbReference>
<protein>
    <submittedName>
        <fullName evidence="2">Uncharacterized protein</fullName>
    </submittedName>
</protein>
<dbReference type="AlphaFoldDB" id="L0RHC6"/>
<evidence type="ECO:0000313" key="2">
    <source>
        <dbReference type="EMBL" id="CCO24961.1"/>
    </source>
</evidence>
<dbReference type="eggNOG" id="ENOG5032EMI">
    <property type="taxonomic scope" value="Bacteria"/>
</dbReference>
<dbReference type="KEGG" id="dhy:DESAM_22694"/>
<evidence type="ECO:0000256" key="1">
    <source>
        <dbReference type="SAM" id="MobiDB-lite"/>
    </source>
</evidence>
<dbReference type="PATRIC" id="fig|1121451.3.peg.2905"/>
<organism evidence="2 3">
    <name type="scientific">Maridesulfovibrio hydrothermalis AM13 = DSM 14728</name>
    <dbReference type="NCBI Taxonomy" id="1121451"/>
    <lineage>
        <taxon>Bacteria</taxon>
        <taxon>Pseudomonadati</taxon>
        <taxon>Thermodesulfobacteriota</taxon>
        <taxon>Desulfovibrionia</taxon>
        <taxon>Desulfovibrionales</taxon>
        <taxon>Desulfovibrionaceae</taxon>
        <taxon>Maridesulfovibrio</taxon>
    </lineage>
</organism>
<dbReference type="STRING" id="1121451.DESAM_22694"/>
<keyword evidence="3" id="KW-1185">Reference proteome</keyword>
<dbReference type="Proteomes" id="UP000010808">
    <property type="component" value="Chromosome"/>
</dbReference>
<feature type="compositionally biased region" description="Basic and acidic residues" evidence="1">
    <location>
        <begin position="40"/>
        <end position="59"/>
    </location>
</feature>
<feature type="region of interest" description="Disordered" evidence="1">
    <location>
        <begin position="37"/>
        <end position="107"/>
    </location>
</feature>
<evidence type="ECO:0000313" key="3">
    <source>
        <dbReference type="Proteomes" id="UP000010808"/>
    </source>
</evidence>
<sequence length="107" mass="12047">MPGPVDMPIIISQLANVQKISNSEITKAQMQQTLMINPAEQEKNKEAQKQIQKIDKEEGPNTVQDEGSSNTQQHASSRRKKKEEKEQDEGHETKPSPWSGNIINVKI</sequence>
<reference evidence="2 3" key="1">
    <citation type="submission" date="2012-10" db="EMBL/GenBank/DDBJ databases">
        <authorList>
            <person name="Genoscope - CEA"/>
        </authorList>
    </citation>
    <scope>NUCLEOTIDE SEQUENCE [LARGE SCALE GENOMIC DNA]</scope>
    <source>
        <strain evidence="3">AM13 / DSM 14728</strain>
    </source>
</reference>
<dbReference type="OrthoDB" id="5459891at2"/>
<feature type="compositionally biased region" description="Polar residues" evidence="1">
    <location>
        <begin position="61"/>
        <end position="75"/>
    </location>
</feature>